<sequence>KDAGHKLSYWQQTPQGAWEKKAES</sequence>
<accession>A0A3D5N5D9</accession>
<evidence type="ECO:0000313" key="3">
    <source>
        <dbReference type="Proteomes" id="UP000264179"/>
    </source>
</evidence>
<evidence type="ECO:0000256" key="1">
    <source>
        <dbReference type="SAM" id="MobiDB-lite"/>
    </source>
</evidence>
<dbReference type="AlphaFoldDB" id="A0A3D5N5D9"/>
<organism evidence="2 3">
    <name type="scientific">Thalassospira lucentensis</name>
    <dbReference type="NCBI Taxonomy" id="168935"/>
    <lineage>
        <taxon>Bacteria</taxon>
        <taxon>Pseudomonadati</taxon>
        <taxon>Pseudomonadota</taxon>
        <taxon>Alphaproteobacteria</taxon>
        <taxon>Rhodospirillales</taxon>
        <taxon>Thalassospiraceae</taxon>
        <taxon>Thalassospira</taxon>
    </lineage>
</organism>
<protein>
    <submittedName>
        <fullName evidence="2">DNA polymerase III subunit chi</fullName>
    </submittedName>
</protein>
<name>A0A3D5N5D9_9PROT</name>
<dbReference type="EMBL" id="DPOP01000034">
    <property type="protein sequence ID" value="HCW66310.1"/>
    <property type="molecule type" value="Genomic_DNA"/>
</dbReference>
<proteinExistence type="predicted"/>
<reference evidence="2 3" key="1">
    <citation type="journal article" date="2018" name="Nat. Biotechnol.">
        <title>A standardized bacterial taxonomy based on genome phylogeny substantially revises the tree of life.</title>
        <authorList>
            <person name="Parks D.H."/>
            <person name="Chuvochina M."/>
            <person name="Waite D.W."/>
            <person name="Rinke C."/>
            <person name="Skarshewski A."/>
            <person name="Chaumeil P.A."/>
            <person name="Hugenholtz P."/>
        </authorList>
    </citation>
    <scope>NUCLEOTIDE SEQUENCE [LARGE SCALE GENOMIC DNA]</scope>
    <source>
        <strain evidence="2">UBA9881</strain>
    </source>
</reference>
<gene>
    <name evidence="2" type="ORF">DHR80_03670</name>
</gene>
<dbReference type="Proteomes" id="UP000264179">
    <property type="component" value="Unassembled WGS sequence"/>
</dbReference>
<comment type="caution">
    <text evidence="2">The sequence shown here is derived from an EMBL/GenBank/DDBJ whole genome shotgun (WGS) entry which is preliminary data.</text>
</comment>
<evidence type="ECO:0000313" key="2">
    <source>
        <dbReference type="EMBL" id="HCW66310.1"/>
    </source>
</evidence>
<feature type="non-terminal residue" evidence="2">
    <location>
        <position position="1"/>
    </location>
</feature>
<feature type="region of interest" description="Disordered" evidence="1">
    <location>
        <begin position="1"/>
        <end position="24"/>
    </location>
</feature>